<reference evidence="5" key="2">
    <citation type="journal article" date="2018" name="Nat. Microbiol.">
        <title>Leveraging single-cell genomics to expand the fungal tree of life.</title>
        <authorList>
            <person name="Ahrendt S.R."/>
            <person name="Quandt C.A."/>
            <person name="Ciobanu D."/>
            <person name="Clum A."/>
            <person name="Salamov A."/>
            <person name="Andreopoulos B."/>
            <person name="Cheng J.F."/>
            <person name="Woyke T."/>
            <person name="Pelin A."/>
            <person name="Henrissat B."/>
            <person name="Reynolds N.K."/>
            <person name="Benny G.L."/>
            <person name="Smith M.E."/>
            <person name="James T.Y."/>
            <person name="Grigoriev I.V."/>
        </authorList>
    </citation>
    <scope>NUCLEOTIDE SEQUENCE [LARGE SCALE GENOMIC DNA]</scope>
    <source>
        <strain evidence="5">CSF55</strain>
    </source>
</reference>
<accession>A0A075B1S9</accession>
<dbReference type="Pfam" id="PF13540">
    <property type="entry name" value="RCC1_2"/>
    <property type="match status" value="1"/>
</dbReference>
<proteinExistence type="predicted"/>
<dbReference type="PROSITE" id="PS00626">
    <property type="entry name" value="RCC1_2"/>
    <property type="match status" value="2"/>
</dbReference>
<feature type="repeat" description="RCC1" evidence="1">
    <location>
        <begin position="302"/>
        <end position="367"/>
    </location>
</feature>
<dbReference type="InterPro" id="IPR000408">
    <property type="entry name" value="Reg_chr_condens"/>
</dbReference>
<evidence type="ECO:0000313" key="4">
    <source>
        <dbReference type="Proteomes" id="UP000030755"/>
    </source>
</evidence>
<feature type="repeat" description="RCC1" evidence="1">
    <location>
        <begin position="376"/>
        <end position="437"/>
    </location>
</feature>
<dbReference type="Proteomes" id="UP000030755">
    <property type="component" value="Unassembled WGS sequence"/>
</dbReference>
<dbReference type="GO" id="GO:0034551">
    <property type="term" value="P:mitochondrial respiratory chain complex III assembly"/>
    <property type="evidence" value="ECO:0007669"/>
    <property type="project" value="TreeGrafter"/>
</dbReference>
<dbReference type="GO" id="GO:0005743">
    <property type="term" value="C:mitochondrial inner membrane"/>
    <property type="evidence" value="ECO:0007669"/>
    <property type="project" value="TreeGrafter"/>
</dbReference>
<dbReference type="OMA" id="EPRNENI"/>
<dbReference type="EMBL" id="ML004977">
    <property type="protein sequence ID" value="RKP21203.1"/>
    <property type="molecule type" value="Genomic_DNA"/>
</dbReference>
<sequence>MDSYAVPRITQTEEPLIWGSNKNGLVDPNLHELFVKTPIPLKTINGTVNDITLAENHAAAIDSNGDVYQWGNCESNKGAPQCTMKNMKAKQLASNSKYVFALAEDVISAGEHHIVALTSKGRVFTGALNEYGNYFGQLGNGIEEPRNENIFTLKDQFADKPRHYQLDLGHLEDIVPFSVRQEGMLKTYRYEQPELISAKKYLDEIKMGETKFKTTTKIIDISCGDFHTMALDSEGRVFGFGSNHHLQLGKGDYYKNPVPFLSSPEEITKFWPGNRKPQNSRVTKIAAGGLNSMVVVDSPENSKLFVLGSGMLGQLGNKSWQQHAIVPESVADVSDKFQYDEKIKDTRPIRIKQISCGGGHMACVLDTQNDGSTIGDQLYIWGYNKDYQLGNGKRRNFNSPTSVLLCDERQSCLPLQLKRFQNKTQQIICGYNTSAII</sequence>
<dbReference type="Gene3D" id="2.130.10.30">
    <property type="entry name" value="Regulator of chromosome condensation 1/beta-lactamase-inhibitor protein II"/>
    <property type="match status" value="1"/>
</dbReference>
<evidence type="ECO:0000313" key="5">
    <source>
        <dbReference type="Proteomes" id="UP000281549"/>
    </source>
</evidence>
<dbReference type="PANTHER" id="PTHR47563">
    <property type="entry name" value="PROTEIN FMP25, MITOCHONDRIAL"/>
    <property type="match status" value="1"/>
</dbReference>
<dbReference type="Pfam" id="PF00415">
    <property type="entry name" value="RCC1"/>
    <property type="match status" value="1"/>
</dbReference>
<dbReference type="PROSITE" id="PS50012">
    <property type="entry name" value="RCC1_3"/>
    <property type="match status" value="3"/>
</dbReference>
<dbReference type="AlphaFoldDB" id="A0A075B1S9"/>
<dbReference type="Proteomes" id="UP000281549">
    <property type="component" value="Unassembled WGS sequence"/>
</dbReference>
<evidence type="ECO:0000313" key="3">
    <source>
        <dbReference type="EMBL" id="RKP21203.1"/>
    </source>
</evidence>
<name>A0A075B1S9_ROZAC</name>
<dbReference type="HOGENOM" id="CLU_547555_0_0_1"/>
<dbReference type="PRINTS" id="PR00633">
    <property type="entry name" value="RCCNDNSATION"/>
</dbReference>
<dbReference type="STRING" id="988480.A0A075B1S9"/>
<evidence type="ECO:0000256" key="1">
    <source>
        <dbReference type="PROSITE-ProRule" id="PRU00235"/>
    </source>
</evidence>
<evidence type="ECO:0000313" key="2">
    <source>
        <dbReference type="EMBL" id="EPZ34926.1"/>
    </source>
</evidence>
<keyword evidence="4" id="KW-1185">Reference proteome</keyword>
<reference evidence="3" key="3">
    <citation type="submission" date="2018-08" db="EMBL/GenBank/DDBJ databases">
        <title>Leveraging single-cell genomics to expand the Fungal Tree of Life.</title>
        <authorList>
            <consortium name="DOE Joint Genome Institute"/>
            <person name="Ahrendt S.R."/>
            <person name="Quandt C.A."/>
            <person name="Ciobanu D."/>
            <person name="Clum A."/>
            <person name="Salamov A."/>
            <person name="Andreopoulos B."/>
            <person name="Cheng J.-F."/>
            <person name="Woyke T."/>
            <person name="Pelin A."/>
            <person name="Henrissat B."/>
            <person name="Reynolds N."/>
            <person name="Benny G.L."/>
            <person name="Smith M.E."/>
            <person name="James T.Y."/>
            <person name="Grigoriev I.V."/>
        </authorList>
    </citation>
    <scope>NUCLEOTIDE SEQUENCE</scope>
    <source>
        <strain evidence="3">CSF55</strain>
    </source>
</reference>
<dbReference type="InterPro" id="IPR053245">
    <property type="entry name" value="MitoProcess-Associated"/>
</dbReference>
<dbReference type="InterPro" id="IPR009091">
    <property type="entry name" value="RCC1/BLIP-II"/>
</dbReference>
<feature type="repeat" description="RCC1" evidence="1">
    <location>
        <begin position="235"/>
        <end position="298"/>
    </location>
</feature>
<dbReference type="EMBL" id="KE560903">
    <property type="protein sequence ID" value="EPZ34926.1"/>
    <property type="molecule type" value="Genomic_DNA"/>
</dbReference>
<dbReference type="PANTHER" id="PTHR47563:SF1">
    <property type="entry name" value="PROTEIN FMP25, MITOCHONDRIAL"/>
    <property type="match status" value="1"/>
</dbReference>
<reference evidence="2 4" key="1">
    <citation type="journal article" date="2013" name="Curr. Biol.">
        <title>Shared signatures of parasitism and phylogenomics unite Cryptomycota and microsporidia.</title>
        <authorList>
            <person name="James T.Y."/>
            <person name="Pelin A."/>
            <person name="Bonen L."/>
            <person name="Ahrendt S."/>
            <person name="Sain D."/>
            <person name="Corradi N."/>
            <person name="Stajich J.E."/>
        </authorList>
    </citation>
    <scope>NUCLEOTIDE SEQUENCE [LARGE SCALE GENOMIC DNA]</scope>
    <source>
        <strain evidence="2">CSF55</strain>
        <strain evidence="2">CSF55</strain>
    </source>
</reference>
<protein>
    <submittedName>
        <fullName evidence="3">RCC1/BLIP-II</fullName>
    </submittedName>
    <submittedName>
        <fullName evidence="2">Regulator of chromosome condensation, RCC1 domain-containing protein</fullName>
    </submittedName>
</protein>
<gene>
    <name evidence="2" type="ORF">O9G_001656</name>
    <name evidence="3" type="ORF">ROZALSC1DRAFT_27370</name>
</gene>
<dbReference type="SUPFAM" id="SSF50985">
    <property type="entry name" value="RCC1/BLIP-II"/>
    <property type="match status" value="1"/>
</dbReference>
<dbReference type="OrthoDB" id="10256179at2759"/>
<organism evidence="2 4">
    <name type="scientific">Rozella allomycis (strain CSF55)</name>
    <dbReference type="NCBI Taxonomy" id="988480"/>
    <lineage>
        <taxon>Eukaryota</taxon>
        <taxon>Fungi</taxon>
        <taxon>Fungi incertae sedis</taxon>
        <taxon>Cryptomycota</taxon>
        <taxon>Cryptomycota incertae sedis</taxon>
        <taxon>Rozella</taxon>
    </lineage>
</organism>